<dbReference type="AlphaFoldDB" id="A0A3S2W7B6"/>
<sequence>MELHFYDDTLYAAIGLLGVVLYVSAYAALQLGLVAGQTYRYSALNLAAASCVLFSLMADFNLSSALIQTFWIALSVVGISRLRWIAAKVKLTTEEADFLQNKFPALSKSAARKFLDSGCWVDAPAGDKLIIEDQPVTELVYLAKGEAEASFKGKRVGVCPKGALIGEVTCLTGAPATASITTTTPSRYFCIGTGRVRQLYRQNLEIRSALDSAFATDTGLKLREANRSIDTCAFEHAAE</sequence>
<dbReference type="RefSeq" id="WP_127764415.1">
    <property type="nucleotide sequence ID" value="NZ_SADE01000001.1"/>
</dbReference>
<dbReference type="Pfam" id="PF00027">
    <property type="entry name" value="cNMP_binding"/>
    <property type="match status" value="1"/>
</dbReference>
<dbReference type="EMBL" id="SADE01000001">
    <property type="protein sequence ID" value="RVU39043.1"/>
    <property type="molecule type" value="Genomic_DNA"/>
</dbReference>
<keyword evidence="1" id="KW-0812">Transmembrane</keyword>
<dbReference type="InterPro" id="IPR014710">
    <property type="entry name" value="RmlC-like_jellyroll"/>
</dbReference>
<proteinExistence type="predicted"/>
<name>A0A3S2W7B6_9PROT</name>
<keyword evidence="1" id="KW-1133">Transmembrane helix</keyword>
<feature type="transmembrane region" description="Helical" evidence="1">
    <location>
        <begin position="12"/>
        <end position="29"/>
    </location>
</feature>
<evidence type="ECO:0000313" key="4">
    <source>
        <dbReference type="Proteomes" id="UP000287447"/>
    </source>
</evidence>
<reference evidence="4" key="1">
    <citation type="submission" date="2019-01" db="EMBL/GenBank/DDBJ databases">
        <title>Gri0909 isolated from a small marine red alga.</title>
        <authorList>
            <person name="Kim J."/>
            <person name="Jeong S.E."/>
            <person name="Jeon C.O."/>
        </authorList>
    </citation>
    <scope>NUCLEOTIDE SEQUENCE [LARGE SCALE GENOMIC DNA]</scope>
    <source>
        <strain evidence="4">Gri0909</strain>
    </source>
</reference>
<keyword evidence="1" id="KW-0472">Membrane</keyword>
<keyword evidence="4" id="KW-1185">Reference proteome</keyword>
<dbReference type="Pfam" id="PF26604">
    <property type="entry name" value="CBU_0592"/>
    <property type="match status" value="1"/>
</dbReference>
<feature type="transmembrane region" description="Helical" evidence="1">
    <location>
        <begin position="41"/>
        <end position="58"/>
    </location>
</feature>
<dbReference type="Gene3D" id="2.60.120.10">
    <property type="entry name" value="Jelly Rolls"/>
    <property type="match status" value="1"/>
</dbReference>
<dbReference type="SMART" id="SM00100">
    <property type="entry name" value="cNMP"/>
    <property type="match status" value="1"/>
</dbReference>
<gene>
    <name evidence="3" type="ORF">EOI86_07240</name>
</gene>
<feature type="transmembrane region" description="Helical" evidence="1">
    <location>
        <begin position="64"/>
        <end position="82"/>
    </location>
</feature>
<comment type="caution">
    <text evidence="3">The sequence shown here is derived from an EMBL/GenBank/DDBJ whole genome shotgun (WGS) entry which is preliminary data.</text>
</comment>
<accession>A0A3S2W7B6</accession>
<evidence type="ECO:0000313" key="3">
    <source>
        <dbReference type="EMBL" id="RVU39043.1"/>
    </source>
</evidence>
<evidence type="ECO:0000256" key="1">
    <source>
        <dbReference type="SAM" id="Phobius"/>
    </source>
</evidence>
<dbReference type="InterPro" id="IPR018490">
    <property type="entry name" value="cNMP-bd_dom_sf"/>
</dbReference>
<feature type="domain" description="Cyclic nucleotide-binding" evidence="2">
    <location>
        <begin position="102"/>
        <end position="217"/>
    </location>
</feature>
<dbReference type="NCBIfam" id="NF047864">
    <property type="entry name" value="CBU_0592_membra"/>
    <property type="match status" value="1"/>
</dbReference>
<dbReference type="InterPro" id="IPR000595">
    <property type="entry name" value="cNMP-bd_dom"/>
</dbReference>
<dbReference type="InterPro" id="IPR058058">
    <property type="entry name" value="CBU_0592-like"/>
</dbReference>
<evidence type="ECO:0000259" key="2">
    <source>
        <dbReference type="PROSITE" id="PS50042"/>
    </source>
</evidence>
<dbReference type="SUPFAM" id="SSF51206">
    <property type="entry name" value="cAMP-binding domain-like"/>
    <property type="match status" value="1"/>
</dbReference>
<organism evidence="3 4">
    <name type="scientific">Hwanghaeella grinnelliae</name>
    <dbReference type="NCBI Taxonomy" id="2500179"/>
    <lineage>
        <taxon>Bacteria</taxon>
        <taxon>Pseudomonadati</taxon>
        <taxon>Pseudomonadota</taxon>
        <taxon>Alphaproteobacteria</taxon>
        <taxon>Rhodospirillales</taxon>
        <taxon>Rhodospirillaceae</taxon>
        <taxon>Hwanghaeella</taxon>
    </lineage>
</organism>
<dbReference type="CDD" id="cd00038">
    <property type="entry name" value="CAP_ED"/>
    <property type="match status" value="1"/>
</dbReference>
<dbReference type="OrthoDB" id="7376585at2"/>
<dbReference type="Proteomes" id="UP000287447">
    <property type="component" value="Unassembled WGS sequence"/>
</dbReference>
<protein>
    <submittedName>
        <fullName evidence="3">Cyclic nucleotide-binding domain-containing protein</fullName>
    </submittedName>
</protein>
<dbReference type="PROSITE" id="PS50042">
    <property type="entry name" value="CNMP_BINDING_3"/>
    <property type="match status" value="1"/>
</dbReference>